<keyword evidence="3" id="KW-0862">Zinc</keyword>
<evidence type="ECO:0000313" key="6">
    <source>
        <dbReference type="EMBL" id="OQE30792.1"/>
    </source>
</evidence>
<evidence type="ECO:0000256" key="3">
    <source>
        <dbReference type="ARBA" id="ARBA00022833"/>
    </source>
</evidence>
<evidence type="ECO:0000256" key="5">
    <source>
        <dbReference type="SAM" id="MobiDB-lite"/>
    </source>
</evidence>
<name>A0A1V6TWM5_9EURO</name>
<proteinExistence type="predicted"/>
<keyword evidence="2" id="KW-0863">Zinc-finger</keyword>
<dbReference type="EMBL" id="MLQL01000002">
    <property type="protein sequence ID" value="OQE30792.1"/>
    <property type="molecule type" value="Genomic_DNA"/>
</dbReference>
<organism evidence="6 7">
    <name type="scientific">Penicillium flavigenum</name>
    <dbReference type="NCBI Taxonomy" id="254877"/>
    <lineage>
        <taxon>Eukaryota</taxon>
        <taxon>Fungi</taxon>
        <taxon>Dikarya</taxon>
        <taxon>Ascomycota</taxon>
        <taxon>Pezizomycotina</taxon>
        <taxon>Eurotiomycetes</taxon>
        <taxon>Eurotiomycetidae</taxon>
        <taxon>Eurotiales</taxon>
        <taxon>Aspergillaceae</taxon>
        <taxon>Penicillium</taxon>
    </lineage>
</organism>
<evidence type="ECO:0000256" key="4">
    <source>
        <dbReference type="SAM" id="Coils"/>
    </source>
</evidence>
<evidence type="ECO:0000256" key="2">
    <source>
        <dbReference type="ARBA" id="ARBA00022771"/>
    </source>
</evidence>
<evidence type="ECO:0000313" key="7">
    <source>
        <dbReference type="Proteomes" id="UP000191342"/>
    </source>
</evidence>
<accession>A0A1V6TWM5</accession>
<evidence type="ECO:0000256" key="1">
    <source>
        <dbReference type="ARBA" id="ARBA00022723"/>
    </source>
</evidence>
<gene>
    <name evidence="6" type="ORF">PENFLA_c002G03433</name>
</gene>
<protein>
    <recommendedName>
        <fullName evidence="8">Zinc finger PHD-type domain-containing protein</fullName>
    </recommendedName>
</protein>
<feature type="coiled-coil region" evidence="4">
    <location>
        <begin position="257"/>
        <end position="284"/>
    </location>
</feature>
<dbReference type="GO" id="GO:0008270">
    <property type="term" value="F:zinc ion binding"/>
    <property type="evidence" value="ECO:0007669"/>
    <property type="project" value="UniProtKB-KW"/>
</dbReference>
<dbReference type="PROSITE" id="PS01359">
    <property type="entry name" value="ZF_PHD_1"/>
    <property type="match status" value="1"/>
</dbReference>
<dbReference type="InterPro" id="IPR013083">
    <property type="entry name" value="Znf_RING/FYVE/PHD"/>
</dbReference>
<evidence type="ECO:0008006" key="8">
    <source>
        <dbReference type="Google" id="ProtNLM"/>
    </source>
</evidence>
<feature type="region of interest" description="Disordered" evidence="5">
    <location>
        <begin position="149"/>
        <end position="238"/>
    </location>
</feature>
<dbReference type="OrthoDB" id="336088at2759"/>
<feature type="region of interest" description="Disordered" evidence="5">
    <location>
        <begin position="1"/>
        <end position="44"/>
    </location>
</feature>
<keyword evidence="4" id="KW-0175">Coiled coil</keyword>
<keyword evidence="7" id="KW-1185">Reference proteome</keyword>
<dbReference type="SUPFAM" id="SSF57903">
    <property type="entry name" value="FYVE/PHD zinc finger"/>
    <property type="match status" value="1"/>
</dbReference>
<dbReference type="AlphaFoldDB" id="A0A1V6TWM5"/>
<sequence>MPRKPGNAKARPRSPTSGSQSKRPRLLTPAGRDQVNVNNGDAQQNQLQKIASDAREEIRSQKWAVIVASATKQPYDSQVQQYKEWKRAGSKHDGHCCICLRAERERHMQCHTCKIVFHPECLSRGSYSIRNHTFYCSICIDRSWDSSPPDTLPVSLEPTSAQTHGPPSHTTTDNSNAASIPHLQYPTPSLNLQREGHRTQSATRVYRPRGTDRNTSHGIAHPGPAGQTATESPQRTDHQRKLDYTLSSDVLSSLYRLYREIELVASLRAEIEELRAQNTKYAETIRMNKRFRDALLAGIQNSQTMDARFVGTAENINDMFANLEELVVSERQTASAKEPK</sequence>
<reference evidence="7" key="1">
    <citation type="journal article" date="2017" name="Nat. Microbiol.">
        <title>Global analysis of biosynthetic gene clusters reveals vast potential of secondary metabolite production in Penicillium species.</title>
        <authorList>
            <person name="Nielsen J.C."/>
            <person name="Grijseels S."/>
            <person name="Prigent S."/>
            <person name="Ji B."/>
            <person name="Dainat J."/>
            <person name="Nielsen K.F."/>
            <person name="Frisvad J.C."/>
            <person name="Workman M."/>
            <person name="Nielsen J."/>
        </authorList>
    </citation>
    <scope>NUCLEOTIDE SEQUENCE [LARGE SCALE GENOMIC DNA]</scope>
    <source>
        <strain evidence="7">IBT 14082</strain>
    </source>
</reference>
<keyword evidence="1" id="KW-0479">Metal-binding</keyword>
<feature type="compositionally biased region" description="Polar residues" evidence="5">
    <location>
        <begin position="35"/>
        <end position="44"/>
    </location>
</feature>
<dbReference type="InterPro" id="IPR011011">
    <property type="entry name" value="Znf_FYVE_PHD"/>
</dbReference>
<feature type="compositionally biased region" description="Polar residues" evidence="5">
    <location>
        <begin position="157"/>
        <end position="178"/>
    </location>
</feature>
<dbReference type="Proteomes" id="UP000191342">
    <property type="component" value="Unassembled WGS sequence"/>
</dbReference>
<dbReference type="STRING" id="254877.A0A1V6TWM5"/>
<dbReference type="InterPro" id="IPR019786">
    <property type="entry name" value="Zinc_finger_PHD-type_CS"/>
</dbReference>
<comment type="caution">
    <text evidence="6">The sequence shown here is derived from an EMBL/GenBank/DDBJ whole genome shotgun (WGS) entry which is preliminary data.</text>
</comment>
<dbReference type="Gene3D" id="3.30.40.10">
    <property type="entry name" value="Zinc/RING finger domain, C3HC4 (zinc finger)"/>
    <property type="match status" value="1"/>
</dbReference>
<dbReference type="CDD" id="cd15489">
    <property type="entry name" value="PHD_SF"/>
    <property type="match status" value="1"/>
</dbReference>